<evidence type="ECO:0000256" key="1">
    <source>
        <dbReference type="SAM" id="SignalP"/>
    </source>
</evidence>
<dbReference type="InterPro" id="IPR021557">
    <property type="entry name" value="DUF3016"/>
</dbReference>
<reference evidence="2 3" key="1">
    <citation type="submission" date="2022-08" db="EMBL/GenBank/DDBJ databases">
        <title>Reclassification of Massilia species as members of the genera Telluria, Duganella, Pseudoduganella, Mokoshia gen. nov. and Zemynaea gen. nov. using orthogonal and non-orthogonal genome-based approaches.</title>
        <authorList>
            <person name="Bowman J.P."/>
        </authorList>
    </citation>
    <scope>NUCLEOTIDE SEQUENCE [LARGE SCALE GENOMIC DNA]</scope>
    <source>
        <strain evidence="2 3">JCM 31607</strain>
    </source>
</reference>
<proteinExistence type="predicted"/>
<protein>
    <submittedName>
        <fullName evidence="2">DUF3016 domain-containing protein</fullName>
    </submittedName>
</protein>
<keyword evidence="3" id="KW-1185">Reference proteome</keyword>
<evidence type="ECO:0000313" key="3">
    <source>
        <dbReference type="Proteomes" id="UP001205861"/>
    </source>
</evidence>
<dbReference type="Pfam" id="PF11454">
    <property type="entry name" value="DUF3016"/>
    <property type="match status" value="1"/>
</dbReference>
<keyword evidence="1" id="KW-0732">Signal</keyword>
<feature type="signal peptide" evidence="1">
    <location>
        <begin position="1"/>
        <end position="23"/>
    </location>
</feature>
<name>A0ABT2BRC6_9BURK</name>
<sequence length="161" mass="18477">MKPLMRQLALAGLCLLSAGGALAAEVTVNYIEPGKFADMPFEPWERENVLKDLTEHFQKLGKQLPADQNLTIEVLDIDLAGRIYPNMRGQNLRVLRGGADWPRMRLRYRLEAGGQVLASGDAELSDMMYMQRNNRFSDGDTLRFEKQMIDDWFNKTFLPRR</sequence>
<feature type="chain" id="PRO_5047215118" evidence="1">
    <location>
        <begin position="24"/>
        <end position="161"/>
    </location>
</feature>
<organism evidence="2 3">
    <name type="scientific">Massilia solisilvae</name>
    <dbReference type="NCBI Taxonomy" id="1811225"/>
    <lineage>
        <taxon>Bacteria</taxon>
        <taxon>Pseudomonadati</taxon>
        <taxon>Pseudomonadota</taxon>
        <taxon>Betaproteobacteria</taxon>
        <taxon>Burkholderiales</taxon>
        <taxon>Oxalobacteraceae</taxon>
        <taxon>Telluria group</taxon>
        <taxon>Massilia</taxon>
    </lineage>
</organism>
<dbReference type="Proteomes" id="UP001205861">
    <property type="component" value="Unassembled WGS sequence"/>
</dbReference>
<accession>A0ABT2BRC6</accession>
<gene>
    <name evidence="2" type="ORF">NX773_23160</name>
</gene>
<dbReference type="RefSeq" id="WP_258858593.1">
    <property type="nucleotide sequence ID" value="NZ_JANUGV010000013.1"/>
</dbReference>
<dbReference type="EMBL" id="JANUGV010000013">
    <property type="protein sequence ID" value="MCS0611064.1"/>
    <property type="molecule type" value="Genomic_DNA"/>
</dbReference>
<evidence type="ECO:0000313" key="2">
    <source>
        <dbReference type="EMBL" id="MCS0611064.1"/>
    </source>
</evidence>
<comment type="caution">
    <text evidence="2">The sequence shown here is derived from an EMBL/GenBank/DDBJ whole genome shotgun (WGS) entry which is preliminary data.</text>
</comment>